<gene>
    <name evidence="7" type="ORF">TVAG_331510</name>
</gene>
<feature type="transmembrane region" description="Helical" evidence="6">
    <location>
        <begin position="101"/>
        <end position="125"/>
    </location>
</feature>
<evidence type="ECO:0008006" key="9">
    <source>
        <dbReference type="Google" id="ProtNLM"/>
    </source>
</evidence>
<dbReference type="KEGG" id="tva:4750187"/>
<dbReference type="GO" id="GO:0015105">
    <property type="term" value="F:arsenite transmembrane transporter activity"/>
    <property type="evidence" value="ECO:0007669"/>
    <property type="project" value="InterPro"/>
</dbReference>
<proteinExistence type="predicted"/>
<dbReference type="GO" id="GO:0016020">
    <property type="term" value="C:membrane"/>
    <property type="evidence" value="ECO:0000318"/>
    <property type="project" value="GO_Central"/>
</dbReference>
<dbReference type="RefSeq" id="XP_001305405.1">
    <property type="nucleotide sequence ID" value="XM_001305404.1"/>
</dbReference>
<dbReference type="InterPro" id="IPR000802">
    <property type="entry name" value="Arsenical_pump_ArsB"/>
</dbReference>
<organism evidence="7 8">
    <name type="scientific">Trichomonas vaginalis (strain ATCC PRA-98 / G3)</name>
    <dbReference type="NCBI Taxonomy" id="412133"/>
    <lineage>
        <taxon>Eukaryota</taxon>
        <taxon>Metamonada</taxon>
        <taxon>Parabasalia</taxon>
        <taxon>Trichomonadida</taxon>
        <taxon>Trichomonadidae</taxon>
        <taxon>Trichomonas</taxon>
    </lineage>
</organism>
<feature type="transmembrane region" description="Helical" evidence="6">
    <location>
        <begin position="219"/>
        <end position="240"/>
    </location>
</feature>
<dbReference type="AlphaFoldDB" id="A2FRL3"/>
<evidence type="ECO:0000313" key="7">
    <source>
        <dbReference type="EMBL" id="EAX92475.1"/>
    </source>
</evidence>
<reference evidence="7" key="1">
    <citation type="submission" date="2006-10" db="EMBL/GenBank/DDBJ databases">
        <authorList>
            <person name="Amadeo P."/>
            <person name="Zhao Q."/>
            <person name="Wortman J."/>
            <person name="Fraser-Liggett C."/>
            <person name="Carlton J."/>
        </authorList>
    </citation>
    <scope>NUCLEOTIDE SEQUENCE</scope>
    <source>
        <strain evidence="7">G3</strain>
    </source>
</reference>
<feature type="transmembrane region" description="Helical" evidence="6">
    <location>
        <begin position="137"/>
        <end position="167"/>
    </location>
</feature>
<accession>A2FRL3</accession>
<dbReference type="OrthoDB" id="442352at2759"/>
<reference evidence="7" key="2">
    <citation type="journal article" date="2007" name="Science">
        <title>Draft genome sequence of the sexually transmitted pathogen Trichomonas vaginalis.</title>
        <authorList>
            <person name="Carlton J.M."/>
            <person name="Hirt R.P."/>
            <person name="Silva J.C."/>
            <person name="Delcher A.L."/>
            <person name="Schatz M."/>
            <person name="Zhao Q."/>
            <person name="Wortman J.R."/>
            <person name="Bidwell S.L."/>
            <person name="Alsmark U.C.M."/>
            <person name="Besteiro S."/>
            <person name="Sicheritz-Ponten T."/>
            <person name="Noel C.J."/>
            <person name="Dacks J.B."/>
            <person name="Foster P.G."/>
            <person name="Simillion C."/>
            <person name="Van de Peer Y."/>
            <person name="Miranda-Saavedra D."/>
            <person name="Barton G.J."/>
            <person name="Westrop G.D."/>
            <person name="Mueller S."/>
            <person name="Dessi D."/>
            <person name="Fiori P.L."/>
            <person name="Ren Q."/>
            <person name="Paulsen I."/>
            <person name="Zhang H."/>
            <person name="Bastida-Corcuera F.D."/>
            <person name="Simoes-Barbosa A."/>
            <person name="Brown M.T."/>
            <person name="Hayes R.D."/>
            <person name="Mukherjee M."/>
            <person name="Okumura C.Y."/>
            <person name="Schneider R."/>
            <person name="Smith A.J."/>
            <person name="Vanacova S."/>
            <person name="Villalvazo M."/>
            <person name="Haas B.J."/>
            <person name="Pertea M."/>
            <person name="Feldblyum T.V."/>
            <person name="Utterback T.R."/>
            <person name="Shu C.L."/>
            <person name="Osoegawa K."/>
            <person name="de Jong P.J."/>
            <person name="Hrdy I."/>
            <person name="Horvathova L."/>
            <person name="Zubacova Z."/>
            <person name="Dolezal P."/>
            <person name="Malik S.B."/>
            <person name="Logsdon J.M. Jr."/>
            <person name="Henze K."/>
            <person name="Gupta A."/>
            <person name="Wang C.C."/>
            <person name="Dunne R.L."/>
            <person name="Upcroft J.A."/>
            <person name="Upcroft P."/>
            <person name="White O."/>
            <person name="Salzberg S.L."/>
            <person name="Tang P."/>
            <person name="Chiu C.-H."/>
            <person name="Lee Y.-S."/>
            <person name="Embley T.M."/>
            <person name="Coombs G.H."/>
            <person name="Mottram J.C."/>
            <person name="Tachezy J."/>
            <person name="Fraser-Liggett C.M."/>
            <person name="Johnson P.J."/>
        </authorList>
    </citation>
    <scope>NUCLEOTIDE SEQUENCE [LARGE SCALE GENOMIC DNA]</scope>
    <source>
        <strain evidence="7">G3</strain>
    </source>
</reference>
<evidence type="ECO:0000313" key="8">
    <source>
        <dbReference type="Proteomes" id="UP000001542"/>
    </source>
</evidence>
<dbReference type="PANTHER" id="PTHR43302:SF5">
    <property type="entry name" value="TRANSPORTER ARSB-RELATED"/>
    <property type="match status" value="1"/>
</dbReference>
<dbReference type="OMA" id="DNDIFAM"/>
<feature type="transmembrane region" description="Helical" evidence="6">
    <location>
        <begin position="179"/>
        <end position="207"/>
    </location>
</feature>
<comment type="subcellular location">
    <subcellularLocation>
        <location evidence="1">Cell membrane</location>
        <topology evidence="1">Multi-pass membrane protein</topology>
    </subcellularLocation>
</comment>
<dbReference type="InParanoid" id="A2FRL3"/>
<dbReference type="Proteomes" id="UP000001542">
    <property type="component" value="Unassembled WGS sequence"/>
</dbReference>
<dbReference type="VEuPathDB" id="TrichDB:TVAG_391780"/>
<dbReference type="PANTHER" id="PTHR43302">
    <property type="entry name" value="TRANSPORTER ARSB-RELATED"/>
    <property type="match status" value="1"/>
</dbReference>
<dbReference type="GO" id="GO:0005886">
    <property type="term" value="C:plasma membrane"/>
    <property type="evidence" value="ECO:0007669"/>
    <property type="project" value="UniProtKB-SubCell"/>
</dbReference>
<evidence type="ECO:0000256" key="1">
    <source>
        <dbReference type="ARBA" id="ARBA00004651"/>
    </source>
</evidence>
<sequence length="245" mass="26818">MLYLMYKKQITKEVILKEELASPMTLINSKLDMWVGVIFLAATVLFMAFTSIPGFNVELWVIAGVLASILLVYNIIIDIIHCKSPEPSKLKEIFSSLPYSIIPFLLSLFILVSTLTDTGLFEVIGRNIARLTNISTPIAICVFGVIATIFGNLLNSIPASVALVPIINSLNHPKLLGPIYSSIIGSNLTALFTPLGSLAGIMWIGLLRGNHVKLGFAEFMKIGFIVTPITLALTLTVLMIELLLW</sequence>
<feature type="transmembrane region" description="Helical" evidence="6">
    <location>
        <begin position="33"/>
        <end position="52"/>
    </location>
</feature>
<keyword evidence="4 6" id="KW-1133">Transmembrane helix</keyword>
<name>A2FRL3_TRIV3</name>
<evidence type="ECO:0000256" key="5">
    <source>
        <dbReference type="ARBA" id="ARBA00023136"/>
    </source>
</evidence>
<evidence type="ECO:0000256" key="4">
    <source>
        <dbReference type="ARBA" id="ARBA00022989"/>
    </source>
</evidence>
<protein>
    <recommendedName>
        <fullName evidence="9">Arsenical pump membrane protein</fullName>
    </recommendedName>
</protein>
<evidence type="ECO:0000256" key="6">
    <source>
        <dbReference type="SAM" id="Phobius"/>
    </source>
</evidence>
<evidence type="ECO:0000256" key="3">
    <source>
        <dbReference type="ARBA" id="ARBA00022692"/>
    </source>
</evidence>
<keyword evidence="3 6" id="KW-0812">Transmembrane</keyword>
<keyword evidence="2" id="KW-1003">Cell membrane</keyword>
<keyword evidence="8" id="KW-1185">Reference proteome</keyword>
<dbReference type="VEuPathDB" id="TrichDB:TVAGG3_1061160"/>
<keyword evidence="5 6" id="KW-0472">Membrane</keyword>
<evidence type="ECO:0000256" key="2">
    <source>
        <dbReference type="ARBA" id="ARBA00022475"/>
    </source>
</evidence>
<dbReference type="EMBL" id="DS113966">
    <property type="protein sequence ID" value="EAX92475.1"/>
    <property type="molecule type" value="Genomic_DNA"/>
</dbReference>
<dbReference type="PRINTS" id="PR00758">
    <property type="entry name" value="ARSENICPUMP"/>
</dbReference>
<feature type="transmembrane region" description="Helical" evidence="6">
    <location>
        <begin position="59"/>
        <end position="81"/>
    </location>
</feature>
<dbReference type="Pfam" id="PF02040">
    <property type="entry name" value="ArsB"/>
    <property type="match status" value="1"/>
</dbReference>